<dbReference type="PANTHER" id="PTHR43045">
    <property type="entry name" value="SHIKIMATE TRANSPORTER"/>
    <property type="match status" value="1"/>
</dbReference>
<keyword evidence="5 7" id="KW-1133">Transmembrane helix</keyword>
<gene>
    <name evidence="9" type="ORF">WCD41_28060</name>
</gene>
<dbReference type="Gene3D" id="1.20.1250.20">
    <property type="entry name" value="MFS general substrate transporter like domains"/>
    <property type="match status" value="2"/>
</dbReference>
<dbReference type="RefSeq" id="WP_337718540.1">
    <property type="nucleotide sequence ID" value="NZ_JBBEGL010000012.1"/>
</dbReference>
<dbReference type="PROSITE" id="PS00217">
    <property type="entry name" value="SUGAR_TRANSPORT_2"/>
    <property type="match status" value="1"/>
</dbReference>
<comment type="subcellular location">
    <subcellularLocation>
        <location evidence="1">Cell membrane</location>
        <topology evidence="1">Multi-pass membrane protein</topology>
    </subcellularLocation>
</comment>
<evidence type="ECO:0000256" key="5">
    <source>
        <dbReference type="ARBA" id="ARBA00022989"/>
    </source>
</evidence>
<sequence length="439" mass="46464">MTLHDDARTEVEPARTTTRSRRVLPAAIASQSIEFYDFLIYGTAASLVFGKLFFPAVSPVAGVLAAFATFAVGFAGRPVGAVVFGHIGDRYGRKPALVGALMLMAVATLLIGLLPTYASVGLLAPVLLAVLRVFQGISMGGQWAGVTLIALEHAPARRRGLHAALPQLGVSIGMISGTLVFLLISTSTSADQFASWGWRIPFLLTFLMFPVAYYLHRFIEDTPAFKQAENAIASDGARPRSSVIEVLRRPRQMLLAIATYLVASVFFYVIVTGSLDYGVRELEIPRGTMLTAIMLSMLAFAAATVGFAWLSDLVGRKPVYAGGAALAGVWAFVTFPLVETRSFGLILLGLSIAQVSIGAMYGTATSMFAEMFPPSMRYSGASLGNQLANILGGGLAPFTMVALLAATGTTVSVAIYVALTAVICLVALAFIRFPDSDAA</sequence>
<dbReference type="EMBL" id="JBBEGL010000012">
    <property type="protein sequence ID" value="MEJ2890343.1"/>
    <property type="molecule type" value="Genomic_DNA"/>
</dbReference>
<protein>
    <submittedName>
        <fullName evidence="9">MFS transporter</fullName>
    </submittedName>
</protein>
<accession>A0ABU8ND61</accession>
<feature type="transmembrane region" description="Helical" evidence="7">
    <location>
        <begin position="287"/>
        <end position="310"/>
    </location>
</feature>
<feature type="transmembrane region" description="Helical" evidence="7">
    <location>
        <begin position="38"/>
        <end position="57"/>
    </location>
</feature>
<proteinExistence type="predicted"/>
<feature type="transmembrane region" description="Helical" evidence="7">
    <location>
        <begin position="254"/>
        <end position="275"/>
    </location>
</feature>
<keyword evidence="4 7" id="KW-0812">Transmembrane</keyword>
<evidence type="ECO:0000256" key="6">
    <source>
        <dbReference type="ARBA" id="ARBA00023136"/>
    </source>
</evidence>
<evidence type="ECO:0000313" key="10">
    <source>
        <dbReference type="Proteomes" id="UP001370100"/>
    </source>
</evidence>
<evidence type="ECO:0000256" key="2">
    <source>
        <dbReference type="ARBA" id="ARBA00022448"/>
    </source>
</evidence>
<dbReference type="CDD" id="cd17369">
    <property type="entry name" value="MFS_ShiA_like"/>
    <property type="match status" value="1"/>
</dbReference>
<feature type="transmembrane region" description="Helical" evidence="7">
    <location>
        <begin position="387"/>
        <end position="407"/>
    </location>
</feature>
<dbReference type="PANTHER" id="PTHR43045:SF1">
    <property type="entry name" value="SHIKIMATE TRANSPORTER"/>
    <property type="match status" value="1"/>
</dbReference>
<evidence type="ECO:0000259" key="8">
    <source>
        <dbReference type="PROSITE" id="PS50850"/>
    </source>
</evidence>
<evidence type="ECO:0000313" key="9">
    <source>
        <dbReference type="EMBL" id="MEJ2890343.1"/>
    </source>
</evidence>
<evidence type="ECO:0000256" key="4">
    <source>
        <dbReference type="ARBA" id="ARBA00022692"/>
    </source>
</evidence>
<dbReference type="InterPro" id="IPR005829">
    <property type="entry name" value="Sugar_transporter_CS"/>
</dbReference>
<keyword evidence="3" id="KW-1003">Cell membrane</keyword>
<organism evidence="9 10">
    <name type="scientific">Actinomycetospora aeridis</name>
    <dbReference type="NCBI Taxonomy" id="3129231"/>
    <lineage>
        <taxon>Bacteria</taxon>
        <taxon>Bacillati</taxon>
        <taxon>Actinomycetota</taxon>
        <taxon>Actinomycetes</taxon>
        <taxon>Pseudonocardiales</taxon>
        <taxon>Pseudonocardiaceae</taxon>
        <taxon>Actinomycetospora</taxon>
    </lineage>
</organism>
<evidence type="ECO:0000256" key="3">
    <source>
        <dbReference type="ARBA" id="ARBA00022475"/>
    </source>
</evidence>
<dbReference type="InterPro" id="IPR020846">
    <property type="entry name" value="MFS_dom"/>
</dbReference>
<dbReference type="Proteomes" id="UP001370100">
    <property type="component" value="Unassembled WGS sequence"/>
</dbReference>
<comment type="caution">
    <text evidence="9">The sequence shown here is derived from an EMBL/GenBank/DDBJ whole genome shotgun (WGS) entry which is preliminary data.</text>
</comment>
<evidence type="ECO:0000256" key="7">
    <source>
        <dbReference type="SAM" id="Phobius"/>
    </source>
</evidence>
<name>A0ABU8ND61_9PSEU</name>
<feature type="transmembrane region" description="Helical" evidence="7">
    <location>
        <begin position="413"/>
        <end position="433"/>
    </location>
</feature>
<feature type="domain" description="Major facilitator superfamily (MFS) profile" evidence="8">
    <location>
        <begin position="23"/>
        <end position="436"/>
    </location>
</feature>
<dbReference type="SUPFAM" id="SSF103473">
    <property type="entry name" value="MFS general substrate transporter"/>
    <property type="match status" value="1"/>
</dbReference>
<reference evidence="9 10" key="1">
    <citation type="submission" date="2024-03" db="EMBL/GenBank/DDBJ databases">
        <title>Actinomycetospora sp. OC33-EN06, a novel actinomycete isolated from wild orchid (Aerides multiflora).</title>
        <authorList>
            <person name="Suriyachadkun C."/>
        </authorList>
    </citation>
    <scope>NUCLEOTIDE SEQUENCE [LARGE SCALE GENOMIC DNA]</scope>
    <source>
        <strain evidence="9 10">OC33-EN06</strain>
    </source>
</reference>
<keyword evidence="10" id="KW-1185">Reference proteome</keyword>
<feature type="transmembrane region" description="Helical" evidence="7">
    <location>
        <begin position="163"/>
        <end position="184"/>
    </location>
</feature>
<feature type="transmembrane region" description="Helical" evidence="7">
    <location>
        <begin position="63"/>
        <end position="84"/>
    </location>
</feature>
<dbReference type="InterPro" id="IPR036259">
    <property type="entry name" value="MFS_trans_sf"/>
</dbReference>
<keyword evidence="6 7" id="KW-0472">Membrane</keyword>
<dbReference type="InterPro" id="IPR011701">
    <property type="entry name" value="MFS"/>
</dbReference>
<feature type="transmembrane region" description="Helical" evidence="7">
    <location>
        <begin position="319"/>
        <end position="338"/>
    </location>
</feature>
<feature type="transmembrane region" description="Helical" evidence="7">
    <location>
        <begin position="196"/>
        <end position="216"/>
    </location>
</feature>
<feature type="transmembrane region" description="Helical" evidence="7">
    <location>
        <begin position="96"/>
        <end position="114"/>
    </location>
</feature>
<dbReference type="Pfam" id="PF07690">
    <property type="entry name" value="MFS_1"/>
    <property type="match status" value="1"/>
</dbReference>
<feature type="transmembrane region" description="Helical" evidence="7">
    <location>
        <begin position="344"/>
        <end position="366"/>
    </location>
</feature>
<evidence type="ECO:0000256" key="1">
    <source>
        <dbReference type="ARBA" id="ARBA00004651"/>
    </source>
</evidence>
<dbReference type="PROSITE" id="PS50850">
    <property type="entry name" value="MFS"/>
    <property type="match status" value="1"/>
</dbReference>
<keyword evidence="2" id="KW-0813">Transport</keyword>